<reference evidence="6" key="1">
    <citation type="submission" date="2025-08" db="UniProtKB">
        <authorList>
            <consortium name="RefSeq"/>
        </authorList>
    </citation>
    <scope>IDENTIFICATION</scope>
    <source>
        <tissue evidence="6">Testes</tissue>
    </source>
</reference>
<keyword evidence="5" id="KW-1185">Reference proteome</keyword>
<accession>A0ABM0GPU8</accession>
<dbReference type="PROSITE" id="PS50082">
    <property type="entry name" value="WD_REPEATS_2"/>
    <property type="match status" value="7"/>
</dbReference>
<evidence type="ECO:0000256" key="1">
    <source>
        <dbReference type="ARBA" id="ARBA00022574"/>
    </source>
</evidence>
<feature type="repeat" description="WD" evidence="3">
    <location>
        <begin position="80"/>
        <end position="122"/>
    </location>
</feature>
<dbReference type="PROSITE" id="PS50294">
    <property type="entry name" value="WD_REPEATS_REGION"/>
    <property type="match status" value="3"/>
</dbReference>
<feature type="compositionally biased region" description="Acidic residues" evidence="4">
    <location>
        <begin position="1"/>
        <end position="33"/>
    </location>
</feature>
<proteinExistence type="predicted"/>
<feature type="region of interest" description="Disordered" evidence="4">
    <location>
        <begin position="1"/>
        <end position="71"/>
    </location>
</feature>
<feature type="compositionally biased region" description="Acidic residues" evidence="4">
    <location>
        <begin position="55"/>
        <end position="64"/>
    </location>
</feature>
<feature type="repeat" description="WD" evidence="3">
    <location>
        <begin position="249"/>
        <end position="290"/>
    </location>
</feature>
<dbReference type="RefSeq" id="XP_002734673.1">
    <property type="nucleotide sequence ID" value="XM_002734627.2"/>
</dbReference>
<feature type="repeat" description="WD" evidence="3">
    <location>
        <begin position="123"/>
        <end position="164"/>
    </location>
</feature>
<dbReference type="InterPro" id="IPR051179">
    <property type="entry name" value="WD_repeat_multifunction"/>
</dbReference>
<feature type="repeat" description="WD" evidence="3">
    <location>
        <begin position="173"/>
        <end position="204"/>
    </location>
</feature>
<evidence type="ECO:0000256" key="2">
    <source>
        <dbReference type="ARBA" id="ARBA00022737"/>
    </source>
</evidence>
<dbReference type="InterPro" id="IPR015943">
    <property type="entry name" value="WD40/YVTN_repeat-like_dom_sf"/>
</dbReference>
<name>A0ABM0GPU8_SACKO</name>
<dbReference type="PANTHER" id="PTHR19857:SF8">
    <property type="entry name" value="ANGIO-ASSOCIATED MIGRATORY CELL PROTEIN"/>
    <property type="match status" value="1"/>
</dbReference>
<feature type="repeat" description="WD" evidence="3">
    <location>
        <begin position="225"/>
        <end position="245"/>
    </location>
</feature>
<dbReference type="Proteomes" id="UP000694865">
    <property type="component" value="Unplaced"/>
</dbReference>
<protein>
    <submittedName>
        <fullName evidence="6">Angio-associated migratory cell protein-like</fullName>
    </submittedName>
</protein>
<evidence type="ECO:0000256" key="4">
    <source>
        <dbReference type="SAM" id="MobiDB-lite"/>
    </source>
</evidence>
<evidence type="ECO:0000313" key="5">
    <source>
        <dbReference type="Proteomes" id="UP000694865"/>
    </source>
</evidence>
<dbReference type="CDD" id="cd00200">
    <property type="entry name" value="WD40"/>
    <property type="match status" value="1"/>
</dbReference>
<dbReference type="SUPFAM" id="SSF50978">
    <property type="entry name" value="WD40 repeat-like"/>
    <property type="match status" value="1"/>
</dbReference>
<dbReference type="InterPro" id="IPR036322">
    <property type="entry name" value="WD40_repeat_dom_sf"/>
</dbReference>
<feature type="repeat" description="WD" evidence="3">
    <location>
        <begin position="338"/>
        <end position="379"/>
    </location>
</feature>
<organism evidence="5 6">
    <name type="scientific">Saccoglossus kowalevskii</name>
    <name type="common">Acorn worm</name>
    <dbReference type="NCBI Taxonomy" id="10224"/>
    <lineage>
        <taxon>Eukaryota</taxon>
        <taxon>Metazoa</taxon>
        <taxon>Hemichordata</taxon>
        <taxon>Enteropneusta</taxon>
        <taxon>Harrimaniidae</taxon>
        <taxon>Saccoglossus</taxon>
    </lineage>
</organism>
<sequence length="418" mass="44767">MADDSGSDSFEDEGISSEDILDVIEFEEDENENPEALAGEMGEMDLEPGDHGNFSEDDDDDDDGAMAGIDDLPDDADVCFKEHSASVFSCDVDPKTSSLVVTGGEDDKAFVWNISDGQKVFECTGHKDSVTCVAFSSDSELLATGDMSGVIKVWKIANKSEIWSFDCSDLEWITWHPVAHVLLAGTADGNVWMWKIPTGDCKTMQGPGLQTTTGKILLDGKRCCAGYEDGSLRVWDLKDASVSQSFTGQSAHSGGVTSLACHHEGSLVMSGSVDGTAKILNPNNGKVIATFSVGDSNSDDSNSVEAVGFCNSLPLAAVGSLNGFLTIWDISTQKLRNQCKHEAGIVRLQWDLSSPMVYTSCLDGSVRLWDGRSGQLLTLWSGHVAEILDMTLTRDGNSLVTASGDSTARVFTVNKPDR</sequence>
<dbReference type="Gene3D" id="2.130.10.10">
    <property type="entry name" value="YVTN repeat-like/Quinoprotein amine dehydrogenase"/>
    <property type="match status" value="1"/>
</dbReference>
<dbReference type="InterPro" id="IPR001680">
    <property type="entry name" value="WD40_rpt"/>
</dbReference>
<evidence type="ECO:0000256" key="3">
    <source>
        <dbReference type="PROSITE-ProRule" id="PRU00221"/>
    </source>
</evidence>
<gene>
    <name evidence="6" type="primary">LOC100367617</name>
</gene>
<dbReference type="PANTHER" id="PTHR19857">
    <property type="entry name" value="MITOCHONDRIAL DIVISION PROTEIN 1-RELATED"/>
    <property type="match status" value="1"/>
</dbReference>
<keyword evidence="1 3" id="KW-0853">WD repeat</keyword>
<dbReference type="GeneID" id="100367617"/>
<feature type="repeat" description="WD" evidence="3">
    <location>
        <begin position="380"/>
        <end position="418"/>
    </location>
</feature>
<dbReference type="SMART" id="SM00320">
    <property type="entry name" value="WD40"/>
    <property type="match status" value="8"/>
</dbReference>
<keyword evidence="2" id="KW-0677">Repeat</keyword>
<evidence type="ECO:0000313" key="6">
    <source>
        <dbReference type="RefSeq" id="XP_002734673.1"/>
    </source>
</evidence>
<dbReference type="Pfam" id="PF00400">
    <property type="entry name" value="WD40"/>
    <property type="match status" value="5"/>
</dbReference>